<dbReference type="InterPro" id="IPR027350">
    <property type="entry name" value="GT23_dom"/>
</dbReference>
<dbReference type="GO" id="GO:0046921">
    <property type="term" value="F:alpha-(1-&gt;6)-fucosyltransferase activity"/>
    <property type="evidence" value="ECO:0007669"/>
    <property type="project" value="TreeGrafter"/>
</dbReference>
<dbReference type="WBParaSite" id="Minc3s00588g14730">
    <property type="protein sequence ID" value="Minc3s00588g14730"/>
    <property type="gene ID" value="Minc3s00588g14730"/>
</dbReference>
<protein>
    <submittedName>
        <fullName evidence="7">GT23 domain-containing protein</fullName>
    </submittedName>
</protein>
<evidence type="ECO:0000256" key="4">
    <source>
        <dbReference type="SAM" id="Coils"/>
    </source>
</evidence>
<comment type="caution">
    <text evidence="3">Lacks conserved residue(s) required for the propagation of feature annotation.</text>
</comment>
<evidence type="ECO:0000256" key="1">
    <source>
        <dbReference type="ARBA" id="ARBA00022676"/>
    </source>
</evidence>
<dbReference type="Pfam" id="PF19745">
    <property type="entry name" value="FUT8_N_cat"/>
    <property type="match status" value="1"/>
</dbReference>
<evidence type="ECO:0000313" key="6">
    <source>
        <dbReference type="Proteomes" id="UP000887563"/>
    </source>
</evidence>
<proteinExistence type="inferred from homology"/>
<keyword evidence="1 3" id="KW-0328">Glycosyltransferase</keyword>
<reference evidence="7" key="1">
    <citation type="submission" date="2022-11" db="UniProtKB">
        <authorList>
            <consortium name="WormBaseParasite"/>
        </authorList>
    </citation>
    <scope>IDENTIFICATION</scope>
</reference>
<keyword evidence="6" id="KW-1185">Reference proteome</keyword>
<evidence type="ECO:0000256" key="2">
    <source>
        <dbReference type="ARBA" id="ARBA00022679"/>
    </source>
</evidence>
<evidence type="ECO:0000259" key="5">
    <source>
        <dbReference type="PROSITE" id="PS51659"/>
    </source>
</evidence>
<dbReference type="PANTHER" id="PTHR13132">
    <property type="entry name" value="ALPHA- 1,6 -FUCOSYLTRANSFERASE"/>
    <property type="match status" value="1"/>
</dbReference>
<feature type="coiled-coil region" evidence="4">
    <location>
        <begin position="79"/>
        <end position="109"/>
    </location>
</feature>
<dbReference type="AlphaFoldDB" id="A0A914LKD1"/>
<dbReference type="GO" id="GO:0006487">
    <property type="term" value="P:protein N-linked glycosylation"/>
    <property type="evidence" value="ECO:0007669"/>
    <property type="project" value="TreeGrafter"/>
</dbReference>
<keyword evidence="2 3" id="KW-0808">Transferase</keyword>
<dbReference type="PROSITE" id="PS51659">
    <property type="entry name" value="GT23"/>
    <property type="match status" value="1"/>
</dbReference>
<comment type="similarity">
    <text evidence="3">Belongs to the glycosyltransferase 23 family.</text>
</comment>
<feature type="domain" description="GT23" evidence="5">
    <location>
        <begin position="249"/>
        <end position="435"/>
    </location>
</feature>
<organism evidence="6 7">
    <name type="scientific">Meloidogyne incognita</name>
    <name type="common">Southern root-knot nematode worm</name>
    <name type="synonym">Oxyuris incognita</name>
    <dbReference type="NCBI Taxonomy" id="6306"/>
    <lineage>
        <taxon>Eukaryota</taxon>
        <taxon>Metazoa</taxon>
        <taxon>Ecdysozoa</taxon>
        <taxon>Nematoda</taxon>
        <taxon>Chromadorea</taxon>
        <taxon>Rhabditida</taxon>
        <taxon>Tylenchina</taxon>
        <taxon>Tylenchomorpha</taxon>
        <taxon>Tylenchoidea</taxon>
        <taxon>Meloidogynidae</taxon>
        <taxon>Meloidogyninae</taxon>
        <taxon>Meloidogyne</taxon>
        <taxon>Meloidogyne incognita group</taxon>
    </lineage>
</organism>
<dbReference type="Proteomes" id="UP000887563">
    <property type="component" value="Unplaced"/>
</dbReference>
<evidence type="ECO:0000313" key="7">
    <source>
        <dbReference type="WBParaSite" id="Minc3s00588g14730"/>
    </source>
</evidence>
<dbReference type="InterPro" id="IPR045573">
    <property type="entry name" value="Fut8_N_cat"/>
</dbReference>
<accession>A0A914LKD1</accession>
<name>A0A914LKD1_MELIC</name>
<evidence type="ECO:0000256" key="3">
    <source>
        <dbReference type="PROSITE-ProRule" id="PRU00992"/>
    </source>
</evidence>
<keyword evidence="4" id="KW-0175">Coiled coil</keyword>
<sequence>MKWHNKWSLTNIGGFTFYWVRYVLAALALLWLTLLALVFLQQDIASCPTAKVQRFTESGDIGQQQNNFIHPKNLEGKVCFHFINELERLKNELIELQEENKQLKKLAGSRDFRPVEPDQFLIHKPPAENLASDYGGADSGLRKVAPLVVAAEQRLKGQLYSKEHEEARRNLQNNIWELFLRINSEEFGKLIGKANTEILKQQFEHILTQSRILSVVDRAPEWHKKVLDKIADRMRESLIKLQNPSDCKNAKILVCELNKGCGFGCQIHHVTYCLIVAAASNRTLVLEKDGSSWRYSENGWNAAFLPIGKCSWAEHITNNLHIEPFNGLSQTTKIVRLPIVDVLTTKPKQLPLAFPSQFSDLLLMHHSSPPAFFVGQFLNFLMRENEEVKKFVLQAKEKIPFHLGNLLVFNFLFNWDLLIIETFLHSYFNYVWYIH</sequence>
<dbReference type="PANTHER" id="PTHR13132:SF29">
    <property type="entry name" value="ALPHA-(1,6)-FUCOSYLTRANSFERASE"/>
    <property type="match status" value="1"/>
</dbReference>